<dbReference type="Pfam" id="PF13546">
    <property type="entry name" value="DDE_5"/>
    <property type="match status" value="1"/>
</dbReference>
<name>A0ABT6FIS2_9BACT</name>
<evidence type="ECO:0000313" key="4">
    <source>
        <dbReference type="Proteomes" id="UP001216907"/>
    </source>
</evidence>
<dbReference type="InterPro" id="IPR039365">
    <property type="entry name" value="IS701-like"/>
</dbReference>
<comment type="caution">
    <text evidence="3">The sequence shown here is derived from an EMBL/GenBank/DDBJ whole genome shotgun (WGS) entry which is preliminary data.</text>
</comment>
<dbReference type="InterPro" id="IPR038721">
    <property type="entry name" value="IS701-like_DDE_dom"/>
</dbReference>
<keyword evidence="4" id="KW-1185">Reference proteome</keyword>
<accession>A0ABT6FIS2</accession>
<feature type="domain" description="Transposase IS701-like DDE" evidence="2">
    <location>
        <begin position="24"/>
        <end position="299"/>
    </location>
</feature>
<reference evidence="3 4" key="1">
    <citation type="submission" date="2023-03" db="EMBL/GenBank/DDBJ databases">
        <title>Paludisphaera mucosa sp. nov. a novel planctomycete from northern fen.</title>
        <authorList>
            <person name="Ivanova A."/>
        </authorList>
    </citation>
    <scope>NUCLEOTIDE SEQUENCE [LARGE SCALE GENOMIC DNA]</scope>
    <source>
        <strain evidence="3 4">Pla2</strain>
    </source>
</reference>
<dbReference type="EMBL" id="JARRAG010000002">
    <property type="protein sequence ID" value="MDG3007477.1"/>
    <property type="molecule type" value="Genomic_DNA"/>
</dbReference>
<organism evidence="3 4">
    <name type="scientific">Paludisphaera mucosa</name>
    <dbReference type="NCBI Taxonomy" id="3030827"/>
    <lineage>
        <taxon>Bacteria</taxon>
        <taxon>Pseudomonadati</taxon>
        <taxon>Planctomycetota</taxon>
        <taxon>Planctomycetia</taxon>
        <taxon>Isosphaerales</taxon>
        <taxon>Isosphaeraceae</taxon>
        <taxon>Paludisphaera</taxon>
    </lineage>
</organism>
<evidence type="ECO:0000259" key="2">
    <source>
        <dbReference type="Pfam" id="PF13546"/>
    </source>
</evidence>
<dbReference type="InterPro" id="IPR012337">
    <property type="entry name" value="RNaseH-like_sf"/>
</dbReference>
<dbReference type="Proteomes" id="UP001216907">
    <property type="component" value="Unassembled WGS sequence"/>
</dbReference>
<gene>
    <name evidence="3" type="ORF">PZE19_27250</name>
</gene>
<evidence type="ECO:0000313" key="3">
    <source>
        <dbReference type="EMBL" id="MDG3007477.1"/>
    </source>
</evidence>
<dbReference type="PANTHER" id="PTHR33627:SF1">
    <property type="entry name" value="TRANSPOSASE"/>
    <property type="match status" value="1"/>
</dbReference>
<dbReference type="RefSeq" id="WP_277863756.1">
    <property type="nucleotide sequence ID" value="NZ_JARRAG010000002.1"/>
</dbReference>
<sequence>MNRTYTPDLAPAVLDRLAAYAGRFRRHFKHPKQATYCSAYLQGLLLDGERKSIEPMTRRVHLPNGVKVADLDQALQQFLGQSHWDDRAVMRAYRSAMTEAFGSPAGIFVVDDTGLPKRGEHSVGVAHQYCGALGKKADCQLAASLHYVGPQGHSPLAMRLDLPKKWAEDSERLEKAGVPVDQRRMLTKGRIALELLDQMKSEGIAGRLVLADAGYGVAEVFRDGLDQRGLRYLVGVTGEMPAFQDEPTWDDPSPRRAGRNGRPPSRSKLAEASARPVTPTALAAKLPRCKVSWREGVKERLTGRFTWVRVWRAGGWEKGERRGKKPVWLLVEEQADGSIQFALSNLPPRTSRIKAVRLWRNRWKVEQGYQQMKEELGLDHHVGRSWRGFHHHVCLVMPAFGFLALERDREERDSAMPGKKGGTAR</sequence>
<dbReference type="PANTHER" id="PTHR33627">
    <property type="entry name" value="TRANSPOSASE"/>
    <property type="match status" value="1"/>
</dbReference>
<proteinExistence type="predicted"/>
<dbReference type="NCBIfam" id="NF033540">
    <property type="entry name" value="transpos_IS701"/>
    <property type="match status" value="1"/>
</dbReference>
<feature type="region of interest" description="Disordered" evidence="1">
    <location>
        <begin position="243"/>
        <end position="276"/>
    </location>
</feature>
<protein>
    <submittedName>
        <fullName evidence="3">IS701 family transposase</fullName>
    </submittedName>
</protein>
<dbReference type="SUPFAM" id="SSF53098">
    <property type="entry name" value="Ribonuclease H-like"/>
    <property type="match status" value="1"/>
</dbReference>
<evidence type="ECO:0000256" key="1">
    <source>
        <dbReference type="SAM" id="MobiDB-lite"/>
    </source>
</evidence>